<protein>
    <submittedName>
        <fullName evidence="4">GNAT family N-acetyltransferase</fullName>
        <ecNumber evidence="4">2.3.-.-</ecNumber>
    </submittedName>
</protein>
<keyword evidence="1 4" id="KW-0808">Transferase</keyword>
<dbReference type="PROSITE" id="PS51186">
    <property type="entry name" value="GNAT"/>
    <property type="match status" value="1"/>
</dbReference>
<comment type="caution">
    <text evidence="4">The sequence shown here is derived from an EMBL/GenBank/DDBJ whole genome shotgun (WGS) entry which is preliminary data.</text>
</comment>
<dbReference type="EC" id="2.3.-.-" evidence="4"/>
<proteinExistence type="predicted"/>
<organism evidence="4 5">
    <name type="scientific">Streptacidiphilus monticola</name>
    <dbReference type="NCBI Taxonomy" id="2161674"/>
    <lineage>
        <taxon>Bacteria</taxon>
        <taxon>Bacillati</taxon>
        <taxon>Actinomycetota</taxon>
        <taxon>Actinomycetes</taxon>
        <taxon>Kitasatosporales</taxon>
        <taxon>Streptomycetaceae</taxon>
        <taxon>Streptacidiphilus</taxon>
    </lineage>
</organism>
<dbReference type="InterPro" id="IPR050680">
    <property type="entry name" value="YpeA/RimI_acetyltransf"/>
</dbReference>
<dbReference type="GO" id="GO:0016746">
    <property type="term" value="F:acyltransferase activity"/>
    <property type="evidence" value="ECO:0007669"/>
    <property type="project" value="UniProtKB-KW"/>
</dbReference>
<dbReference type="PANTHER" id="PTHR43420">
    <property type="entry name" value="ACETYLTRANSFERASE"/>
    <property type="match status" value="1"/>
</dbReference>
<gene>
    <name evidence="4" type="ORF">ACFP3V_27105</name>
</gene>
<keyword evidence="5" id="KW-1185">Reference proteome</keyword>
<accession>A0ABW1G824</accession>
<reference evidence="5" key="1">
    <citation type="journal article" date="2019" name="Int. J. Syst. Evol. Microbiol.">
        <title>The Global Catalogue of Microorganisms (GCM) 10K type strain sequencing project: providing services to taxonomists for standard genome sequencing and annotation.</title>
        <authorList>
            <consortium name="The Broad Institute Genomics Platform"/>
            <consortium name="The Broad Institute Genome Sequencing Center for Infectious Disease"/>
            <person name="Wu L."/>
            <person name="Ma J."/>
        </authorList>
    </citation>
    <scope>NUCLEOTIDE SEQUENCE [LARGE SCALE GENOMIC DNA]</scope>
    <source>
        <strain evidence="5">JCM 4816</strain>
    </source>
</reference>
<dbReference type="SUPFAM" id="SSF55729">
    <property type="entry name" value="Acyl-CoA N-acyltransferases (Nat)"/>
    <property type="match status" value="1"/>
</dbReference>
<evidence type="ECO:0000256" key="2">
    <source>
        <dbReference type="ARBA" id="ARBA00023315"/>
    </source>
</evidence>
<name>A0ABW1G824_9ACTN</name>
<sequence length="168" mass="18291">MDESRTAVVRPAETEELDRALAVWQHAHVVRRNGRPLPAGHVTASAARVRRPGALVLIALDGDAVVGTVAGEQGLAQDGAGAPVPGLMHLCLLSVAPDRWGHRLGHLLLDAVAAEAAERGYERLQLWTHADNLRANRLYKSLRFRRTGRALIDPWGELLVQYQRPVAG</sequence>
<dbReference type="RefSeq" id="WP_380588778.1">
    <property type="nucleotide sequence ID" value="NZ_JBHSQJ010000138.1"/>
</dbReference>
<evidence type="ECO:0000256" key="1">
    <source>
        <dbReference type="ARBA" id="ARBA00022679"/>
    </source>
</evidence>
<evidence type="ECO:0000313" key="5">
    <source>
        <dbReference type="Proteomes" id="UP001596174"/>
    </source>
</evidence>
<dbReference type="EMBL" id="JBHSQJ010000138">
    <property type="protein sequence ID" value="MFC5910861.1"/>
    <property type="molecule type" value="Genomic_DNA"/>
</dbReference>
<keyword evidence="2 4" id="KW-0012">Acyltransferase</keyword>
<dbReference type="Pfam" id="PF00583">
    <property type="entry name" value="Acetyltransf_1"/>
    <property type="match status" value="1"/>
</dbReference>
<dbReference type="CDD" id="cd04301">
    <property type="entry name" value="NAT_SF"/>
    <property type="match status" value="1"/>
</dbReference>
<dbReference type="InterPro" id="IPR016181">
    <property type="entry name" value="Acyl_CoA_acyltransferase"/>
</dbReference>
<evidence type="ECO:0000259" key="3">
    <source>
        <dbReference type="PROSITE" id="PS51186"/>
    </source>
</evidence>
<dbReference type="PANTHER" id="PTHR43420:SF12">
    <property type="entry name" value="N-ACETYLTRANSFERASE DOMAIN-CONTAINING PROTEIN"/>
    <property type="match status" value="1"/>
</dbReference>
<dbReference type="Gene3D" id="3.40.630.30">
    <property type="match status" value="1"/>
</dbReference>
<dbReference type="InterPro" id="IPR000182">
    <property type="entry name" value="GNAT_dom"/>
</dbReference>
<feature type="domain" description="N-acetyltransferase" evidence="3">
    <location>
        <begin position="7"/>
        <end position="165"/>
    </location>
</feature>
<dbReference type="Proteomes" id="UP001596174">
    <property type="component" value="Unassembled WGS sequence"/>
</dbReference>
<evidence type="ECO:0000313" key="4">
    <source>
        <dbReference type="EMBL" id="MFC5910861.1"/>
    </source>
</evidence>